<gene>
    <name evidence="1" type="ORF">FOB72_15320</name>
</gene>
<dbReference type="AlphaFoldDB" id="A0A5P2H593"/>
<accession>A0A5P2H593</accession>
<dbReference type="OrthoDB" id="9795405at2"/>
<reference evidence="1 2" key="1">
    <citation type="submission" date="2019-09" db="EMBL/GenBank/DDBJ databases">
        <title>FDA dAtabase for Regulatory Grade micrObial Sequences (FDA-ARGOS): Supporting development and validation of Infectious Disease Dx tests.</title>
        <authorList>
            <person name="Sciortino C."/>
            <person name="Tallon L."/>
            <person name="Sadzewicz L."/>
            <person name="Vavikolanu K."/>
            <person name="Mehta A."/>
            <person name="Aluvathingal J."/>
            <person name="Nadendla S."/>
            <person name="Nandy P."/>
            <person name="Geyer C."/>
            <person name="Yan Y."/>
            <person name="Sichtig H."/>
        </authorList>
    </citation>
    <scope>NUCLEOTIDE SEQUENCE [LARGE SCALE GENOMIC DNA]</scope>
    <source>
        <strain evidence="1 2">FDAARGOS_664</strain>
    </source>
</reference>
<dbReference type="InterPro" id="IPR003718">
    <property type="entry name" value="OsmC/Ohr_fam"/>
</dbReference>
<dbReference type="InterPro" id="IPR052707">
    <property type="entry name" value="OsmC_Ohr_Peroxiredoxin"/>
</dbReference>
<dbReference type="EMBL" id="CP044065">
    <property type="protein sequence ID" value="QET03287.1"/>
    <property type="molecule type" value="Genomic_DNA"/>
</dbReference>
<dbReference type="Gene3D" id="3.30.300.20">
    <property type="match status" value="1"/>
</dbReference>
<name>A0A5P2H593_9BURK</name>
<evidence type="ECO:0000313" key="2">
    <source>
        <dbReference type="Proteomes" id="UP000322822"/>
    </source>
</evidence>
<dbReference type="SUPFAM" id="SSF82784">
    <property type="entry name" value="OsmC-like"/>
    <property type="match status" value="1"/>
</dbReference>
<evidence type="ECO:0000313" key="1">
    <source>
        <dbReference type="EMBL" id="QET03287.1"/>
    </source>
</evidence>
<sequence>MSEYTTEVLWERGEQDFLDKRYSRRHLIRFDGGLEIPGSSSPRVVPVPLSDASAVDPEEAFVASLSTCHMLWFLGLAAKAGFRVDRYVDKAVGVMEKNPEGRIAMTVITLRPDVAFSGERVPTREDLDRLHHAAHDACYIANSVKSEVRCEPVY</sequence>
<dbReference type="InterPro" id="IPR015946">
    <property type="entry name" value="KH_dom-like_a/b"/>
</dbReference>
<protein>
    <submittedName>
        <fullName evidence="1">OsmC family peroxiredoxin</fullName>
    </submittedName>
</protein>
<dbReference type="Pfam" id="PF02566">
    <property type="entry name" value="OsmC"/>
    <property type="match status" value="1"/>
</dbReference>
<dbReference type="InterPro" id="IPR036102">
    <property type="entry name" value="OsmC/Ohrsf"/>
</dbReference>
<dbReference type="Proteomes" id="UP000322822">
    <property type="component" value="Chromosome 1"/>
</dbReference>
<proteinExistence type="predicted"/>
<dbReference type="PANTHER" id="PTHR42830:SF2">
    <property type="entry name" value="OSMC_OHR FAMILY PROTEIN"/>
    <property type="match status" value="1"/>
</dbReference>
<dbReference type="PANTHER" id="PTHR42830">
    <property type="entry name" value="OSMOTICALLY INDUCIBLE FAMILY PROTEIN"/>
    <property type="match status" value="1"/>
</dbReference>
<dbReference type="RefSeq" id="WP_150373400.1">
    <property type="nucleotide sequence ID" value="NZ_CP044065.1"/>
</dbReference>
<organism evidence="1 2">
    <name type="scientific">Cupriavidus pauculus</name>
    <dbReference type="NCBI Taxonomy" id="82633"/>
    <lineage>
        <taxon>Bacteria</taxon>
        <taxon>Pseudomonadati</taxon>
        <taxon>Pseudomonadota</taxon>
        <taxon>Betaproteobacteria</taxon>
        <taxon>Burkholderiales</taxon>
        <taxon>Burkholderiaceae</taxon>
        <taxon>Cupriavidus</taxon>
    </lineage>
</organism>